<organism evidence="2">
    <name type="scientific">viral metagenome</name>
    <dbReference type="NCBI Taxonomy" id="1070528"/>
    <lineage>
        <taxon>unclassified sequences</taxon>
        <taxon>metagenomes</taxon>
        <taxon>organismal metagenomes</taxon>
    </lineage>
</organism>
<dbReference type="InterPro" id="IPR043929">
    <property type="entry name" value="DUF5755"/>
</dbReference>
<evidence type="ECO:0000313" key="2">
    <source>
        <dbReference type="EMBL" id="QHS96434.1"/>
    </source>
</evidence>
<dbReference type="EMBL" id="MN739271">
    <property type="protein sequence ID" value="QHS96434.1"/>
    <property type="molecule type" value="Genomic_DNA"/>
</dbReference>
<evidence type="ECO:0000256" key="1">
    <source>
        <dbReference type="SAM" id="Phobius"/>
    </source>
</evidence>
<sequence length="183" mass="20478">MAKQCPPGVICIENATMLMVGCILIGIIYLANSYHSKILIHNMAHNSVAHNSVAHNSVAHNSVAHNMAQPRHQTQKGLPINVPTQPIDSSYRQIGILSRNNDQDVIMGLFGMQMNRGRDLWQYYTTTEHGIRLPISVNGKSGSVEYGCDPIENGDMIYVEGYNDAFRATIYDDNNRMRYIPMV</sequence>
<proteinExistence type="predicted"/>
<dbReference type="Pfam" id="PF19059">
    <property type="entry name" value="DUF5755"/>
    <property type="match status" value="1"/>
</dbReference>
<name>A0A6C0BY18_9ZZZZ</name>
<reference evidence="2" key="1">
    <citation type="journal article" date="2020" name="Nature">
        <title>Giant virus diversity and host interactions through global metagenomics.</title>
        <authorList>
            <person name="Schulz F."/>
            <person name="Roux S."/>
            <person name="Paez-Espino D."/>
            <person name="Jungbluth S."/>
            <person name="Walsh D.A."/>
            <person name="Denef V.J."/>
            <person name="McMahon K.D."/>
            <person name="Konstantinidis K.T."/>
            <person name="Eloe-Fadrosh E.A."/>
            <person name="Kyrpides N.C."/>
            <person name="Woyke T."/>
        </authorList>
    </citation>
    <scope>NUCLEOTIDE SEQUENCE</scope>
    <source>
        <strain evidence="2">GVMAG-M-3300020166-18</strain>
    </source>
</reference>
<dbReference type="AlphaFoldDB" id="A0A6C0BY18"/>
<protein>
    <submittedName>
        <fullName evidence="2">Uncharacterized protein</fullName>
    </submittedName>
</protein>
<feature type="transmembrane region" description="Helical" evidence="1">
    <location>
        <begin position="12"/>
        <end position="31"/>
    </location>
</feature>
<keyword evidence="1" id="KW-1133">Transmembrane helix</keyword>
<accession>A0A6C0BY18</accession>
<keyword evidence="1" id="KW-0812">Transmembrane</keyword>
<keyword evidence="1" id="KW-0472">Membrane</keyword>